<sequence length="87" mass="10030">MIIDFYFKIKNELKPKPSESLIKSAAETSSFVKLYNLQKYQIFKVFSKRNKKVIGIQLYSHVQPLVKQNATATVCVLNLTTPLYSPF</sequence>
<proteinExistence type="predicted"/>
<protein>
    <submittedName>
        <fullName evidence="1">Uncharacterized protein</fullName>
    </submittedName>
</protein>
<dbReference type="AlphaFoldDB" id="A0A167X2D1"/>
<keyword evidence="2" id="KW-1185">Reference proteome</keyword>
<evidence type="ECO:0000313" key="2">
    <source>
        <dbReference type="Proteomes" id="UP000077164"/>
    </source>
</evidence>
<dbReference type="EMBL" id="LVJE01000013">
    <property type="protein sequence ID" value="OAB27964.1"/>
    <property type="molecule type" value="Genomic_DNA"/>
</dbReference>
<organism evidence="1 2">
    <name type="scientific">Flavobacterium fryxellicola</name>
    <dbReference type="NCBI Taxonomy" id="249352"/>
    <lineage>
        <taxon>Bacteria</taxon>
        <taxon>Pseudomonadati</taxon>
        <taxon>Bacteroidota</taxon>
        <taxon>Flavobacteriia</taxon>
        <taxon>Flavobacteriales</taxon>
        <taxon>Flavobacteriaceae</taxon>
        <taxon>Flavobacterium</taxon>
    </lineage>
</organism>
<name>A0A167X2D1_9FLAO</name>
<dbReference type="Proteomes" id="UP000077164">
    <property type="component" value="Unassembled WGS sequence"/>
</dbReference>
<gene>
    <name evidence="1" type="ORF">FBFR_08890</name>
</gene>
<evidence type="ECO:0000313" key="1">
    <source>
        <dbReference type="EMBL" id="OAB27964.1"/>
    </source>
</evidence>
<accession>A0A167X2D1</accession>
<reference evidence="1 2" key="1">
    <citation type="submission" date="2016-03" db="EMBL/GenBank/DDBJ databases">
        <title>Draft genome sequence of Flavobacterium fryxellicola DSM 16209.</title>
        <authorList>
            <person name="Shin S.-K."/>
            <person name="Yi H."/>
        </authorList>
    </citation>
    <scope>NUCLEOTIDE SEQUENCE [LARGE SCALE GENOMIC DNA]</scope>
    <source>
        <strain evidence="1 2">DSM 16209</strain>
    </source>
</reference>
<comment type="caution">
    <text evidence="1">The sequence shown here is derived from an EMBL/GenBank/DDBJ whole genome shotgun (WGS) entry which is preliminary data.</text>
</comment>